<dbReference type="SUPFAM" id="SSF141130">
    <property type="entry name" value="Acetamidase/Formamidase-like"/>
    <property type="match status" value="1"/>
</dbReference>
<keyword evidence="3" id="KW-1185">Reference proteome</keyword>
<feature type="chain" id="PRO_5047036536" evidence="1">
    <location>
        <begin position="25"/>
        <end position="359"/>
    </location>
</feature>
<dbReference type="InterPro" id="IPR004304">
    <property type="entry name" value="FmdA_AmdA"/>
</dbReference>
<accession>A0ABY4J6V1</accession>
<sequence length="359" mass="38246">MTPRLNRYAAATALALLLCTNARAQQAASAAATGKSTTHQLKPTPATVAWGFYDAAARPVLRIKSGDKVEVQTLITSSPTRLEGAGLPASQVEQSLRDIHQSVTNKGPGGHILTGPIYVEGAEPGDVLEVRIRKVELAIPYAYNAFGPTSGFLPEDFGYAKMRIIPLDKKRMVAHFAPGIEVPLRPFFGSMGVAPPLAAGRVNSAPPGIHAGNLDNKELVAGTTLFIPVHVAGALFEVGDGHAGQGNGEVDITALETSLTGTLEFIVRKDMHLTWPRAETPTAYITMGIDEDLTKATKIALREMLDFLMKEKGLSHDDAYMLASVAADMEITQLVDGTKGVHSMIPKKIFTGKASGKKK</sequence>
<dbReference type="PANTHER" id="PTHR31891">
    <property type="entry name" value="FORMAMIDASE C869.04-RELATED"/>
    <property type="match status" value="1"/>
</dbReference>
<dbReference type="Gene3D" id="2.60.120.580">
    <property type="entry name" value="Acetamidase/Formamidase-like domains"/>
    <property type="match status" value="2"/>
</dbReference>
<dbReference type="PANTHER" id="PTHR31891:SF1">
    <property type="entry name" value="FORMAMIDASE C869.04-RELATED"/>
    <property type="match status" value="1"/>
</dbReference>
<protein>
    <submittedName>
        <fullName evidence="2">Acetamidase/formamidase family protein</fullName>
    </submittedName>
</protein>
<evidence type="ECO:0000313" key="3">
    <source>
        <dbReference type="Proteomes" id="UP000829647"/>
    </source>
</evidence>
<organism evidence="2 3">
    <name type="scientific">Hymenobacter sublimis</name>
    <dbReference type="NCBI Taxonomy" id="2933777"/>
    <lineage>
        <taxon>Bacteria</taxon>
        <taxon>Pseudomonadati</taxon>
        <taxon>Bacteroidota</taxon>
        <taxon>Cytophagia</taxon>
        <taxon>Cytophagales</taxon>
        <taxon>Hymenobacteraceae</taxon>
        <taxon>Hymenobacter</taxon>
    </lineage>
</organism>
<dbReference type="RefSeq" id="WP_247974179.1">
    <property type="nucleotide sequence ID" value="NZ_CP095848.1"/>
</dbReference>
<evidence type="ECO:0000313" key="2">
    <source>
        <dbReference type="EMBL" id="UPL47561.1"/>
    </source>
</evidence>
<name>A0ABY4J6V1_9BACT</name>
<dbReference type="Proteomes" id="UP000829647">
    <property type="component" value="Chromosome"/>
</dbReference>
<dbReference type="Gene3D" id="3.10.28.20">
    <property type="entry name" value="Acetamidase/Formamidase-like domains"/>
    <property type="match status" value="1"/>
</dbReference>
<gene>
    <name evidence="2" type="ORF">MWH26_10145</name>
</gene>
<evidence type="ECO:0000256" key="1">
    <source>
        <dbReference type="SAM" id="SignalP"/>
    </source>
</evidence>
<keyword evidence="1" id="KW-0732">Signal</keyword>
<proteinExistence type="predicted"/>
<dbReference type="EMBL" id="CP095848">
    <property type="protein sequence ID" value="UPL47561.1"/>
    <property type="molecule type" value="Genomic_DNA"/>
</dbReference>
<reference evidence="2 3" key="1">
    <citation type="submission" date="2022-04" db="EMBL/GenBank/DDBJ databases">
        <title>Hymenobacter sp. isolated from the air.</title>
        <authorList>
            <person name="Won M."/>
            <person name="Lee C.-M."/>
            <person name="Woen H.-Y."/>
            <person name="Kwon S.-W."/>
        </authorList>
    </citation>
    <scope>NUCLEOTIDE SEQUENCE [LARGE SCALE GENOMIC DNA]</scope>
    <source>
        <strain evidence="3">5516 S-25</strain>
    </source>
</reference>
<feature type="signal peptide" evidence="1">
    <location>
        <begin position="1"/>
        <end position="24"/>
    </location>
</feature>
<dbReference type="Pfam" id="PF03069">
    <property type="entry name" value="FmdA_AmdA"/>
    <property type="match status" value="2"/>
</dbReference>